<dbReference type="EMBL" id="CAEZWI010000159">
    <property type="protein sequence ID" value="CAB4660156.1"/>
    <property type="molecule type" value="Genomic_DNA"/>
</dbReference>
<evidence type="ECO:0000256" key="5">
    <source>
        <dbReference type="ARBA" id="ARBA00022932"/>
    </source>
</evidence>
<dbReference type="PANTHER" id="PTHR34388">
    <property type="entry name" value="DNA POLYMERASE III SUBUNIT DELTA"/>
    <property type="match status" value="1"/>
</dbReference>
<comment type="catalytic activity">
    <reaction evidence="7">
        <text>DNA(n) + a 2'-deoxyribonucleoside 5'-triphosphate = DNA(n+1) + diphosphate</text>
        <dbReference type="Rhea" id="RHEA:22508"/>
        <dbReference type="Rhea" id="RHEA-COMP:17339"/>
        <dbReference type="Rhea" id="RHEA-COMP:17340"/>
        <dbReference type="ChEBI" id="CHEBI:33019"/>
        <dbReference type="ChEBI" id="CHEBI:61560"/>
        <dbReference type="ChEBI" id="CHEBI:173112"/>
        <dbReference type="EC" id="2.7.7.7"/>
    </reaction>
</comment>
<evidence type="ECO:0000256" key="7">
    <source>
        <dbReference type="ARBA" id="ARBA00049244"/>
    </source>
</evidence>
<dbReference type="Gene3D" id="1.20.272.10">
    <property type="match status" value="1"/>
</dbReference>
<dbReference type="PANTHER" id="PTHR34388:SF1">
    <property type="entry name" value="DNA POLYMERASE III SUBUNIT DELTA"/>
    <property type="match status" value="1"/>
</dbReference>
<keyword evidence="5" id="KW-0239">DNA-directed DNA polymerase</keyword>
<evidence type="ECO:0000313" key="8">
    <source>
        <dbReference type="EMBL" id="CAB4660156.1"/>
    </source>
</evidence>
<dbReference type="SUPFAM" id="SSF52540">
    <property type="entry name" value="P-loop containing nucleoside triphosphate hydrolases"/>
    <property type="match status" value="1"/>
</dbReference>
<dbReference type="EC" id="2.7.7.7" evidence="1"/>
<dbReference type="GO" id="GO:0009360">
    <property type="term" value="C:DNA polymerase III complex"/>
    <property type="evidence" value="ECO:0007669"/>
    <property type="project" value="TreeGrafter"/>
</dbReference>
<organism evidence="8">
    <name type="scientific">freshwater metagenome</name>
    <dbReference type="NCBI Taxonomy" id="449393"/>
    <lineage>
        <taxon>unclassified sequences</taxon>
        <taxon>metagenomes</taxon>
        <taxon>ecological metagenomes</taxon>
    </lineage>
</organism>
<dbReference type="NCBIfam" id="TIGR01128">
    <property type="entry name" value="holA"/>
    <property type="match status" value="1"/>
</dbReference>
<accession>A0A6J6LER3</accession>
<reference evidence="8" key="1">
    <citation type="submission" date="2020-05" db="EMBL/GenBank/DDBJ databases">
        <authorList>
            <person name="Chiriac C."/>
            <person name="Salcher M."/>
            <person name="Ghai R."/>
            <person name="Kavagutti S V."/>
        </authorList>
    </citation>
    <scope>NUCLEOTIDE SEQUENCE</scope>
</reference>
<dbReference type="Gene3D" id="3.40.50.300">
    <property type="entry name" value="P-loop containing nucleotide triphosphate hydrolases"/>
    <property type="match status" value="1"/>
</dbReference>
<protein>
    <recommendedName>
        <fullName evidence="1">DNA-directed DNA polymerase</fullName>
        <ecNumber evidence="1">2.7.7.7</ecNumber>
    </recommendedName>
</protein>
<dbReference type="InterPro" id="IPR008921">
    <property type="entry name" value="DNA_pol3_clamp-load_cplx_C"/>
</dbReference>
<keyword evidence="4" id="KW-0235">DNA replication</keyword>
<evidence type="ECO:0000256" key="4">
    <source>
        <dbReference type="ARBA" id="ARBA00022705"/>
    </source>
</evidence>
<dbReference type="InterPro" id="IPR027417">
    <property type="entry name" value="P-loop_NTPase"/>
</dbReference>
<comment type="similarity">
    <text evidence="6">Belongs to the DNA polymerase HolA subunit family.</text>
</comment>
<evidence type="ECO:0000256" key="3">
    <source>
        <dbReference type="ARBA" id="ARBA00022695"/>
    </source>
</evidence>
<sequence>MAKASATDQAHVVLAIGKEAILVQRVIEGVMASARKADPAAVRQDIVASNESAAGELANALSPSLFGELTVIVVQGIDGATDDVGAILLTAIADLPEHVRLVITHPGGVKGKKLLDTIKKANVLEAACGELKAKDLEAALIAEFRRHNRKATVGAITALQASIGSGLGELLAAVSQLCADTEADVIDEVEVSQYYAGVVGVMGWDLSDAMWNAQPVELLEKFRWAMANDSSAAVPAVSAISSGLRSLIKYASAPANMSENELAPMVGVPPWKLRFLRAQKAKWHPDQLAAAARLLALADRSSKGTVYDVAIPGGRSLESSQTLYHMEKEFMAIRSPKE</sequence>
<keyword evidence="3" id="KW-0548">Nucleotidyltransferase</keyword>
<dbReference type="GO" id="GO:0003887">
    <property type="term" value="F:DNA-directed DNA polymerase activity"/>
    <property type="evidence" value="ECO:0007669"/>
    <property type="project" value="UniProtKB-KW"/>
</dbReference>
<dbReference type="AlphaFoldDB" id="A0A6J6LER3"/>
<dbReference type="GO" id="GO:0003677">
    <property type="term" value="F:DNA binding"/>
    <property type="evidence" value="ECO:0007669"/>
    <property type="project" value="InterPro"/>
</dbReference>
<dbReference type="GO" id="GO:0006261">
    <property type="term" value="P:DNA-templated DNA replication"/>
    <property type="evidence" value="ECO:0007669"/>
    <property type="project" value="TreeGrafter"/>
</dbReference>
<evidence type="ECO:0000256" key="1">
    <source>
        <dbReference type="ARBA" id="ARBA00012417"/>
    </source>
</evidence>
<name>A0A6J6LER3_9ZZZZ</name>
<evidence type="ECO:0000256" key="6">
    <source>
        <dbReference type="ARBA" id="ARBA00034754"/>
    </source>
</evidence>
<keyword evidence="2" id="KW-0808">Transferase</keyword>
<proteinExistence type="inferred from homology"/>
<gene>
    <name evidence="8" type="ORF">UFOPK2237_01031</name>
</gene>
<evidence type="ECO:0000256" key="2">
    <source>
        <dbReference type="ARBA" id="ARBA00022679"/>
    </source>
</evidence>
<dbReference type="InterPro" id="IPR005790">
    <property type="entry name" value="DNA_polIII_delta"/>
</dbReference>
<dbReference type="SUPFAM" id="SSF48019">
    <property type="entry name" value="post-AAA+ oligomerization domain-like"/>
    <property type="match status" value="1"/>
</dbReference>